<gene>
    <name evidence="1" type="ORF">SB48_HM08orf03444</name>
</gene>
<proteinExistence type="predicted"/>
<sequence length="48" mass="5745">MHAFSPVFFMENMLFVHYARFLCCYGFCSGRKKEGRKMHPFLENCGIY</sequence>
<name>A0AAN0T6K4_HEYCO</name>
<protein>
    <submittedName>
        <fullName evidence="1">Uncharacterized protein</fullName>
    </submittedName>
</protein>
<dbReference type="Proteomes" id="UP000032024">
    <property type="component" value="Chromosome"/>
</dbReference>
<organism evidence="1 2">
    <name type="scientific">Heyndrickxia coagulans</name>
    <name type="common">Weizmannia coagulans</name>
    <dbReference type="NCBI Taxonomy" id="1398"/>
    <lineage>
        <taxon>Bacteria</taxon>
        <taxon>Bacillati</taxon>
        <taxon>Bacillota</taxon>
        <taxon>Bacilli</taxon>
        <taxon>Bacillales</taxon>
        <taxon>Bacillaceae</taxon>
        <taxon>Heyndrickxia</taxon>
    </lineage>
</organism>
<dbReference type="EMBL" id="CP010525">
    <property type="protein sequence ID" value="AJO22974.1"/>
    <property type="molecule type" value="Genomic_DNA"/>
</dbReference>
<dbReference type="AlphaFoldDB" id="A0AAN0T6K4"/>
<reference evidence="2" key="1">
    <citation type="submission" date="2015-01" db="EMBL/GenBank/DDBJ databases">
        <title>Comparative genome analysis of Bacillus coagulans HM-08, Clostridium butyricum HM-68, Bacillus subtilis HM-66 and Bacillus paralicheniformis BL-09.</title>
        <authorList>
            <person name="Zhang H."/>
        </authorList>
    </citation>
    <scope>NUCLEOTIDE SEQUENCE [LARGE SCALE GENOMIC DNA]</scope>
    <source>
        <strain evidence="2">HM-08</strain>
    </source>
</reference>
<evidence type="ECO:0000313" key="2">
    <source>
        <dbReference type="Proteomes" id="UP000032024"/>
    </source>
</evidence>
<keyword evidence="2" id="KW-1185">Reference proteome</keyword>
<accession>A0AAN0T6K4</accession>
<evidence type="ECO:0000313" key="1">
    <source>
        <dbReference type="EMBL" id="AJO22974.1"/>
    </source>
</evidence>